<dbReference type="InterPro" id="IPR018630">
    <property type="entry name" value="Zwilch"/>
</dbReference>
<feature type="region of interest" description="Disordered" evidence="10">
    <location>
        <begin position="91"/>
        <end position="131"/>
    </location>
</feature>
<comment type="caution">
    <text evidence="11">The sequence shown here is derived from an EMBL/GenBank/DDBJ whole genome shotgun (WGS) entry which is preliminary data.</text>
</comment>
<dbReference type="AlphaFoldDB" id="A0AAW0N8I2"/>
<comment type="similarity">
    <text evidence="2 9">Belongs to the ZWILCH family.</text>
</comment>
<keyword evidence="5 9" id="KW-0498">Mitosis</keyword>
<evidence type="ECO:0000256" key="1">
    <source>
        <dbReference type="ARBA" id="ARBA00004629"/>
    </source>
</evidence>
<keyword evidence="8 9" id="KW-0137">Centromere</keyword>
<evidence type="ECO:0000256" key="2">
    <source>
        <dbReference type="ARBA" id="ARBA00009062"/>
    </source>
</evidence>
<comment type="function">
    <text evidence="9">Essential component of the mitotic checkpoint, which prevents cells from prematurely exiting mitosis. Required for the assembly of the dynein-dynactin and MAD1-MAD2 complexes onto kinetochores. Its function related to the spindle assembly machinery is proposed to depend on its association in the mitotic RZZ complex.</text>
</comment>
<gene>
    <name evidence="11" type="ORF">WMY93_023191</name>
</gene>
<comment type="subcellular location">
    <subcellularLocation>
        <location evidence="1 9">Chromosome</location>
        <location evidence="1 9">Centromere</location>
        <location evidence="1 9">Kinetochore</location>
    </subcellularLocation>
</comment>
<dbReference type="Pfam" id="PF09817">
    <property type="entry name" value="Zwilch"/>
    <property type="match status" value="1"/>
</dbReference>
<comment type="subunit">
    <text evidence="9">Component of the RZZ complex.</text>
</comment>
<keyword evidence="3 9" id="KW-0158">Chromosome</keyword>
<keyword evidence="4 9" id="KW-0132">Cell division</keyword>
<sequence>MTLKGTARYNFFGSTVVENTTIESQSSVTVDFRWNDVGSIFRNSASNVLDCCTESCRWLKNWRDRMVEPMETSSAVDLTKAYLEEIQNAAKTQHHTVKPVETPNKSEAETSTFTSWLERGDLTLSNSSGSD</sequence>
<evidence type="ECO:0000256" key="4">
    <source>
        <dbReference type="ARBA" id="ARBA00022618"/>
    </source>
</evidence>
<evidence type="ECO:0000256" key="6">
    <source>
        <dbReference type="ARBA" id="ARBA00022838"/>
    </source>
</evidence>
<dbReference type="GO" id="GO:0051301">
    <property type="term" value="P:cell division"/>
    <property type="evidence" value="ECO:0007669"/>
    <property type="project" value="UniProtKB-UniRule"/>
</dbReference>
<feature type="compositionally biased region" description="Polar residues" evidence="10">
    <location>
        <begin position="103"/>
        <end position="115"/>
    </location>
</feature>
<keyword evidence="12" id="KW-1185">Reference proteome</keyword>
<evidence type="ECO:0000313" key="12">
    <source>
        <dbReference type="Proteomes" id="UP001460270"/>
    </source>
</evidence>
<dbReference type="EMBL" id="JBBPFD010000017">
    <property type="protein sequence ID" value="KAK7891228.1"/>
    <property type="molecule type" value="Genomic_DNA"/>
</dbReference>
<name>A0AAW0N8I2_9GOBI</name>
<evidence type="ECO:0000256" key="8">
    <source>
        <dbReference type="ARBA" id="ARBA00023328"/>
    </source>
</evidence>
<keyword evidence="6 9" id="KW-0995">Kinetochore</keyword>
<reference evidence="12" key="1">
    <citation type="submission" date="2024-04" db="EMBL/GenBank/DDBJ databases">
        <title>Salinicola lusitanus LLJ914,a marine bacterium isolated from the Okinawa Trough.</title>
        <authorList>
            <person name="Li J."/>
        </authorList>
    </citation>
    <scope>NUCLEOTIDE SEQUENCE [LARGE SCALE GENOMIC DNA]</scope>
</reference>
<accession>A0AAW0N8I2</accession>
<evidence type="ECO:0000256" key="3">
    <source>
        <dbReference type="ARBA" id="ARBA00022454"/>
    </source>
</evidence>
<evidence type="ECO:0000313" key="11">
    <source>
        <dbReference type="EMBL" id="KAK7891228.1"/>
    </source>
</evidence>
<keyword evidence="7 9" id="KW-0131">Cell cycle</keyword>
<dbReference type="GO" id="GO:0034501">
    <property type="term" value="P:protein localization to kinetochore"/>
    <property type="evidence" value="ECO:0007669"/>
    <property type="project" value="UniProtKB-UniRule"/>
</dbReference>
<dbReference type="PANTHER" id="PTHR15995:SF1">
    <property type="entry name" value="PROTEIN ZWILCH HOMOLOG"/>
    <property type="match status" value="1"/>
</dbReference>
<dbReference type="GO" id="GO:1990423">
    <property type="term" value="C:RZZ complex"/>
    <property type="evidence" value="ECO:0007669"/>
    <property type="project" value="UniProtKB-UniRule"/>
</dbReference>
<dbReference type="Gene3D" id="2.20.25.230">
    <property type="match status" value="1"/>
</dbReference>
<dbReference type="GO" id="GO:0007094">
    <property type="term" value="P:mitotic spindle assembly checkpoint signaling"/>
    <property type="evidence" value="ECO:0007669"/>
    <property type="project" value="UniProtKB-UniRule"/>
</dbReference>
<evidence type="ECO:0000256" key="5">
    <source>
        <dbReference type="ARBA" id="ARBA00022776"/>
    </source>
</evidence>
<evidence type="ECO:0000256" key="7">
    <source>
        <dbReference type="ARBA" id="ARBA00023306"/>
    </source>
</evidence>
<proteinExistence type="inferred from homology"/>
<dbReference type="PANTHER" id="PTHR15995">
    <property type="entry name" value="PROTEIN ZWILCH HOMOLOG"/>
    <property type="match status" value="1"/>
</dbReference>
<evidence type="ECO:0000256" key="9">
    <source>
        <dbReference type="RuleBase" id="RU369076"/>
    </source>
</evidence>
<protein>
    <recommendedName>
        <fullName evidence="9">Protein zwilch</fullName>
    </recommendedName>
</protein>
<dbReference type="Proteomes" id="UP001460270">
    <property type="component" value="Unassembled WGS sequence"/>
</dbReference>
<evidence type="ECO:0000256" key="10">
    <source>
        <dbReference type="SAM" id="MobiDB-lite"/>
    </source>
</evidence>
<organism evidence="11 12">
    <name type="scientific">Mugilogobius chulae</name>
    <name type="common">yellowstripe goby</name>
    <dbReference type="NCBI Taxonomy" id="88201"/>
    <lineage>
        <taxon>Eukaryota</taxon>
        <taxon>Metazoa</taxon>
        <taxon>Chordata</taxon>
        <taxon>Craniata</taxon>
        <taxon>Vertebrata</taxon>
        <taxon>Euteleostomi</taxon>
        <taxon>Actinopterygii</taxon>
        <taxon>Neopterygii</taxon>
        <taxon>Teleostei</taxon>
        <taxon>Neoteleostei</taxon>
        <taxon>Acanthomorphata</taxon>
        <taxon>Gobiaria</taxon>
        <taxon>Gobiiformes</taxon>
        <taxon>Gobioidei</taxon>
        <taxon>Gobiidae</taxon>
        <taxon>Gobionellinae</taxon>
        <taxon>Mugilogobius</taxon>
    </lineage>
</organism>